<dbReference type="PROSITE" id="PS51794">
    <property type="entry name" value="DAC"/>
    <property type="match status" value="1"/>
</dbReference>
<keyword evidence="6" id="KW-0472">Membrane</keyword>
<feature type="domain" description="DAC" evidence="7">
    <location>
        <begin position="101"/>
        <end position="268"/>
    </location>
</feature>
<dbReference type="PANTHER" id="PTHR34185:SF1">
    <property type="entry name" value="DIADENYLATE CYCLASE"/>
    <property type="match status" value="1"/>
</dbReference>
<accession>A0A6B1E0E5</accession>
<protein>
    <recommendedName>
        <fullName evidence="7">DAC domain-containing protein</fullName>
    </recommendedName>
</protein>
<sequence>MERLGFLFQLFREDSAAGNVVAHLPRLLEPLNLLDVAALCAFLYILLSQLARSPLRRLLNGLLFLLVLFSAVTAFEGLTALNLIIRNSYLVVLVSIPIIFQSEIRNMLSQAGRGVGFWDRIRQAGSQGRLNEQWIQEIAESVRYLHRNRLGALIVLTGRDLLANTASDGIRLDAALSRQLLNSVFEKQSSLHDGAVIIAQGRIQRANVLFSIGDQAGRTLSARAETGTRHLAAQNITAHNDALCLVVSEETGGIAYSIDGQLTETSPENVLSVLHELGALRFLSEPGIRPGPSPAVEDRP</sequence>
<keyword evidence="5" id="KW-0067">ATP-binding</keyword>
<dbReference type="GO" id="GO:0005524">
    <property type="term" value="F:ATP binding"/>
    <property type="evidence" value="ECO:0007669"/>
    <property type="project" value="UniProtKB-KW"/>
</dbReference>
<keyword evidence="3" id="KW-0548">Nucleotidyltransferase</keyword>
<keyword evidence="6" id="KW-0812">Transmembrane</keyword>
<evidence type="ECO:0000256" key="3">
    <source>
        <dbReference type="ARBA" id="ARBA00022695"/>
    </source>
</evidence>
<gene>
    <name evidence="8" type="ORF">F4Y08_17375</name>
</gene>
<evidence type="ECO:0000256" key="4">
    <source>
        <dbReference type="ARBA" id="ARBA00022741"/>
    </source>
</evidence>
<comment type="caution">
    <text evidence="8">The sequence shown here is derived from an EMBL/GenBank/DDBJ whole genome shotgun (WGS) entry which is preliminary data.</text>
</comment>
<reference evidence="8" key="1">
    <citation type="submission" date="2019-09" db="EMBL/GenBank/DDBJ databases">
        <title>Characterisation of the sponge microbiome using genome-centric metagenomics.</title>
        <authorList>
            <person name="Engelberts J.P."/>
            <person name="Robbins S.J."/>
            <person name="De Goeij J.M."/>
            <person name="Aranda M."/>
            <person name="Bell S.C."/>
            <person name="Webster N.S."/>
        </authorList>
    </citation>
    <scope>NUCLEOTIDE SEQUENCE</scope>
    <source>
        <strain evidence="8">SB0662_bin_9</strain>
    </source>
</reference>
<dbReference type="GO" id="GO:0106408">
    <property type="term" value="F:diadenylate cyclase activity"/>
    <property type="evidence" value="ECO:0007669"/>
    <property type="project" value="UniProtKB-EC"/>
</dbReference>
<dbReference type="Gene3D" id="3.40.1700.10">
    <property type="entry name" value="DNA integrity scanning protein, DisA, N-terminal domain"/>
    <property type="match status" value="1"/>
</dbReference>
<evidence type="ECO:0000259" key="7">
    <source>
        <dbReference type="PROSITE" id="PS51794"/>
    </source>
</evidence>
<dbReference type="InterPro" id="IPR003390">
    <property type="entry name" value="DNA_integrity_scan_DisA_N"/>
</dbReference>
<evidence type="ECO:0000256" key="2">
    <source>
        <dbReference type="ARBA" id="ARBA00022679"/>
    </source>
</evidence>
<evidence type="ECO:0000256" key="6">
    <source>
        <dbReference type="SAM" id="Phobius"/>
    </source>
</evidence>
<feature type="transmembrane region" description="Helical" evidence="6">
    <location>
        <begin position="32"/>
        <end position="51"/>
    </location>
</feature>
<dbReference type="SUPFAM" id="SSF143597">
    <property type="entry name" value="YojJ-like"/>
    <property type="match status" value="1"/>
</dbReference>
<dbReference type="Pfam" id="PF02457">
    <property type="entry name" value="DAC"/>
    <property type="match status" value="1"/>
</dbReference>
<dbReference type="EMBL" id="VXPY01000122">
    <property type="protein sequence ID" value="MYD92074.1"/>
    <property type="molecule type" value="Genomic_DNA"/>
</dbReference>
<keyword evidence="4" id="KW-0547">Nucleotide-binding</keyword>
<evidence type="ECO:0000313" key="8">
    <source>
        <dbReference type="EMBL" id="MYD92074.1"/>
    </source>
</evidence>
<evidence type="ECO:0000256" key="1">
    <source>
        <dbReference type="ARBA" id="ARBA00000877"/>
    </source>
</evidence>
<dbReference type="InterPro" id="IPR036888">
    <property type="entry name" value="DNA_integrity_DisA_N_sf"/>
</dbReference>
<feature type="transmembrane region" description="Helical" evidence="6">
    <location>
        <begin position="58"/>
        <end position="75"/>
    </location>
</feature>
<dbReference type="InterPro" id="IPR050338">
    <property type="entry name" value="DisA"/>
</dbReference>
<comment type="catalytic activity">
    <reaction evidence="1">
        <text>2 ATP = 3',3'-c-di-AMP + 2 diphosphate</text>
        <dbReference type="Rhea" id="RHEA:35655"/>
        <dbReference type="ChEBI" id="CHEBI:30616"/>
        <dbReference type="ChEBI" id="CHEBI:33019"/>
        <dbReference type="ChEBI" id="CHEBI:71500"/>
        <dbReference type="EC" id="2.7.7.85"/>
    </reaction>
</comment>
<dbReference type="PANTHER" id="PTHR34185">
    <property type="entry name" value="DIADENYLATE CYCLASE"/>
    <property type="match status" value="1"/>
</dbReference>
<proteinExistence type="predicted"/>
<dbReference type="AlphaFoldDB" id="A0A6B1E0E5"/>
<keyword evidence="2" id="KW-0808">Transferase</keyword>
<keyword evidence="6" id="KW-1133">Transmembrane helix</keyword>
<name>A0A6B1E0E5_9CHLR</name>
<organism evidence="8">
    <name type="scientific">Caldilineaceae bacterium SB0662_bin_9</name>
    <dbReference type="NCBI Taxonomy" id="2605258"/>
    <lineage>
        <taxon>Bacteria</taxon>
        <taxon>Bacillati</taxon>
        <taxon>Chloroflexota</taxon>
        <taxon>Caldilineae</taxon>
        <taxon>Caldilineales</taxon>
        <taxon>Caldilineaceae</taxon>
    </lineage>
</organism>
<dbReference type="GO" id="GO:0004016">
    <property type="term" value="F:adenylate cyclase activity"/>
    <property type="evidence" value="ECO:0007669"/>
    <property type="project" value="TreeGrafter"/>
</dbReference>
<evidence type="ECO:0000256" key="5">
    <source>
        <dbReference type="ARBA" id="ARBA00022840"/>
    </source>
</evidence>